<evidence type="ECO:0000256" key="1">
    <source>
        <dbReference type="SAM" id="MobiDB-lite"/>
    </source>
</evidence>
<protein>
    <submittedName>
        <fullName evidence="2">Uncharacterized protein</fullName>
    </submittedName>
</protein>
<dbReference type="AlphaFoldDB" id="A0A9N7ZFE0"/>
<keyword evidence="3" id="KW-1185">Reference proteome</keyword>
<evidence type="ECO:0000313" key="2">
    <source>
        <dbReference type="EMBL" id="CAB1460049.1"/>
    </source>
</evidence>
<proteinExistence type="predicted"/>
<organism evidence="2 3">
    <name type="scientific">Pleuronectes platessa</name>
    <name type="common">European plaice</name>
    <dbReference type="NCBI Taxonomy" id="8262"/>
    <lineage>
        <taxon>Eukaryota</taxon>
        <taxon>Metazoa</taxon>
        <taxon>Chordata</taxon>
        <taxon>Craniata</taxon>
        <taxon>Vertebrata</taxon>
        <taxon>Euteleostomi</taxon>
        <taxon>Actinopterygii</taxon>
        <taxon>Neopterygii</taxon>
        <taxon>Teleostei</taxon>
        <taxon>Neoteleostei</taxon>
        <taxon>Acanthomorphata</taxon>
        <taxon>Carangaria</taxon>
        <taxon>Pleuronectiformes</taxon>
        <taxon>Pleuronectoidei</taxon>
        <taxon>Pleuronectidae</taxon>
        <taxon>Pleuronectes</taxon>
    </lineage>
</organism>
<reference evidence="2" key="1">
    <citation type="submission" date="2020-03" db="EMBL/GenBank/DDBJ databases">
        <authorList>
            <person name="Weist P."/>
        </authorList>
    </citation>
    <scope>NUCLEOTIDE SEQUENCE</scope>
</reference>
<feature type="region of interest" description="Disordered" evidence="1">
    <location>
        <begin position="1"/>
        <end position="42"/>
    </location>
</feature>
<accession>A0A9N7ZFE0</accession>
<gene>
    <name evidence="2" type="ORF">PLEPLA_LOCUS47886</name>
</gene>
<comment type="caution">
    <text evidence="2">The sequence shown here is derived from an EMBL/GenBank/DDBJ whole genome shotgun (WGS) entry which is preliminary data.</text>
</comment>
<dbReference type="Proteomes" id="UP001153269">
    <property type="component" value="Unassembled WGS sequence"/>
</dbReference>
<sequence>MKRSVSRAGSPAAAEQDEPPQPEESKLQEHQPPTPEQPCRQLLYNTRLADPSGDGRNFRRRNPEVLLHMSLTNPLLVPLPLRATAVTWTLTTYTSTMSLGSKEKTAD</sequence>
<dbReference type="EMBL" id="CADEAL010004458">
    <property type="protein sequence ID" value="CAB1460049.1"/>
    <property type="molecule type" value="Genomic_DNA"/>
</dbReference>
<name>A0A9N7ZFE0_PLEPL</name>
<evidence type="ECO:0000313" key="3">
    <source>
        <dbReference type="Proteomes" id="UP001153269"/>
    </source>
</evidence>